<dbReference type="InterPro" id="IPR010255">
    <property type="entry name" value="Haem_peroxidase_sf"/>
</dbReference>
<proteinExistence type="predicted"/>
<dbReference type="SUPFAM" id="SSF48113">
    <property type="entry name" value="Heme-dependent peroxidases"/>
    <property type="match status" value="1"/>
</dbReference>
<gene>
    <name evidence="1" type="ORF">JMJ55_01210</name>
</gene>
<reference evidence="1 2" key="1">
    <citation type="submission" date="2021-01" db="EMBL/GenBank/DDBJ databases">
        <title>Belnapia mucosa sp. nov. and Belnapia arida sp. nov., isolated from the Tabernas Desert (Almeria, Spain).</title>
        <authorList>
            <person name="Molina-Menor E."/>
            <person name="Vidal-Verdu A."/>
            <person name="Calonge A."/>
            <person name="Satari L."/>
            <person name="Pereto Magraner J."/>
            <person name="Porcar Miralles M."/>
        </authorList>
    </citation>
    <scope>NUCLEOTIDE SEQUENCE [LARGE SCALE GENOMIC DNA]</scope>
    <source>
        <strain evidence="1 2">T6</strain>
    </source>
</reference>
<protein>
    <recommendedName>
        <fullName evidence="3">Animal haem peroxidase</fullName>
    </recommendedName>
</protein>
<organism evidence="1 2">
    <name type="scientific">Belnapia mucosa</name>
    <dbReference type="NCBI Taxonomy" id="2804532"/>
    <lineage>
        <taxon>Bacteria</taxon>
        <taxon>Pseudomonadati</taxon>
        <taxon>Pseudomonadota</taxon>
        <taxon>Alphaproteobacteria</taxon>
        <taxon>Acetobacterales</taxon>
        <taxon>Roseomonadaceae</taxon>
        <taxon>Belnapia</taxon>
    </lineage>
</organism>
<keyword evidence="2" id="KW-1185">Reference proteome</keyword>
<name>A0ABS1UWY9_9PROT</name>
<evidence type="ECO:0008006" key="3">
    <source>
        <dbReference type="Google" id="ProtNLM"/>
    </source>
</evidence>
<accession>A0ABS1UWY9</accession>
<dbReference type="Proteomes" id="UP000606490">
    <property type="component" value="Unassembled WGS sequence"/>
</dbReference>
<dbReference type="Gene3D" id="1.10.640.10">
    <property type="entry name" value="Haem peroxidase domain superfamily, animal type"/>
    <property type="match status" value="1"/>
</dbReference>
<sequence>MTGAAQCPFGAGITGPLPGFRHLFGSPEPNERFAVDGADPRSSREALAVLRRRMRGLATLMNERPEGAAENPGIPSGYTYLLQLMAHDLVSTTMAFWAAEGPAPGVANALGAPLRLRTLYGDGPGACPFAFAPDDARDQYRSRFRFSAVGGDAPKTAAQYRDIGRAATPGVSASRGGRGEALIADSRNDQSALLSQVTGLFQMLHNAVLEMIPAPGTLPAKPLREATAARFALAREAVTLVFRTLLRDDLLPRLLDPAVRNAYAAAGGPLLEPRPEPGMPLEATHGALRFAHAMPRDRYQIGGFTDATLADLLRQSSTRSPNAMPLTAKWILRWSQFFPLPGQPAPNLSMRLGPQHSAMLLGDGLFDPIEEGDPAGLAFRDLMSAGLCGLRSVASLASRVVQAAPQLAARSPMLRDRAAREAALADWLGRDAETSLLTPADVAALAANPPLPFYVLFEAEREADGRHLGILGSLLLAETVHGALARERLASEVAGESLAQALNRACAFWRPGWHFPDPPAVHDMAGLVTWLARRLHLGAADPAFL</sequence>
<comment type="caution">
    <text evidence="1">The sequence shown here is derived from an EMBL/GenBank/DDBJ whole genome shotgun (WGS) entry which is preliminary data.</text>
</comment>
<evidence type="ECO:0000313" key="2">
    <source>
        <dbReference type="Proteomes" id="UP000606490"/>
    </source>
</evidence>
<dbReference type="RefSeq" id="WP_202823660.1">
    <property type="nucleotide sequence ID" value="NZ_JAEUXJ010000001.1"/>
</dbReference>
<evidence type="ECO:0000313" key="1">
    <source>
        <dbReference type="EMBL" id="MBL6453920.1"/>
    </source>
</evidence>
<dbReference type="InterPro" id="IPR037120">
    <property type="entry name" value="Haem_peroxidase_sf_animal"/>
</dbReference>
<dbReference type="EMBL" id="JAEUXJ010000001">
    <property type="protein sequence ID" value="MBL6453920.1"/>
    <property type="molecule type" value="Genomic_DNA"/>
</dbReference>